<sequence length="107" mass="12441">MRNPITSFVQGGMERYSEREEKMKNRVAESSINAQKIVDERHGPSRPNNYWQADKRSTEFNHFYVANSAYKSKEEGYVSSFKAARYYTDESSKRRDEILASLNAESS</sequence>
<organism evidence="1">
    <name type="scientific">Eucampia antarctica</name>
    <dbReference type="NCBI Taxonomy" id="49252"/>
    <lineage>
        <taxon>Eukaryota</taxon>
        <taxon>Sar</taxon>
        <taxon>Stramenopiles</taxon>
        <taxon>Ochrophyta</taxon>
        <taxon>Bacillariophyta</taxon>
        <taxon>Mediophyceae</taxon>
        <taxon>Biddulphiophycidae</taxon>
        <taxon>Hemiaulales</taxon>
        <taxon>Hemiaulaceae</taxon>
        <taxon>Eucampia</taxon>
    </lineage>
</organism>
<reference evidence="1" key="1">
    <citation type="submission" date="2021-01" db="EMBL/GenBank/DDBJ databases">
        <authorList>
            <person name="Corre E."/>
            <person name="Pelletier E."/>
            <person name="Niang G."/>
            <person name="Scheremetjew M."/>
            <person name="Finn R."/>
            <person name="Kale V."/>
            <person name="Holt S."/>
            <person name="Cochrane G."/>
            <person name="Meng A."/>
            <person name="Brown T."/>
            <person name="Cohen L."/>
        </authorList>
    </citation>
    <scope>NUCLEOTIDE SEQUENCE</scope>
    <source>
        <strain evidence="1">CCMP1452</strain>
    </source>
</reference>
<accession>A0A7S2SCD3</accession>
<name>A0A7S2SCD3_9STRA</name>
<evidence type="ECO:0000313" key="1">
    <source>
        <dbReference type="EMBL" id="CAD9695979.1"/>
    </source>
</evidence>
<dbReference type="AlphaFoldDB" id="A0A7S2SCD3"/>
<gene>
    <name evidence="1" type="ORF">EANT1437_LOCUS13888</name>
</gene>
<dbReference type="EMBL" id="HBHI01027159">
    <property type="protein sequence ID" value="CAD9695979.1"/>
    <property type="molecule type" value="Transcribed_RNA"/>
</dbReference>
<protein>
    <submittedName>
        <fullName evidence="1">Uncharacterized protein</fullName>
    </submittedName>
</protein>
<proteinExistence type="predicted"/>